<evidence type="ECO:0000256" key="2">
    <source>
        <dbReference type="SAM" id="SignalP"/>
    </source>
</evidence>
<name>A0A2H3DY68_ARMGA</name>
<evidence type="ECO:0000313" key="4">
    <source>
        <dbReference type="Proteomes" id="UP000217790"/>
    </source>
</evidence>
<keyword evidence="2" id="KW-0732">Signal</keyword>
<dbReference type="OMA" id="FCPFALC"/>
<evidence type="ECO:0000313" key="3">
    <source>
        <dbReference type="EMBL" id="PBK94037.1"/>
    </source>
</evidence>
<dbReference type="OrthoDB" id="269227at2759"/>
<dbReference type="InParanoid" id="A0A2H3DY68"/>
<dbReference type="GO" id="GO:0016020">
    <property type="term" value="C:membrane"/>
    <property type="evidence" value="ECO:0007669"/>
    <property type="project" value="TreeGrafter"/>
</dbReference>
<protein>
    <submittedName>
        <fullName evidence="3">Uncharacterized protein</fullName>
    </submittedName>
</protein>
<feature type="non-terminal residue" evidence="3">
    <location>
        <position position="1"/>
    </location>
</feature>
<dbReference type="AlphaFoldDB" id="A0A2H3DY68"/>
<gene>
    <name evidence="3" type="ORF">ARMGADRAFT_928733</name>
</gene>
<proteinExistence type="inferred from homology"/>
<dbReference type="SUPFAM" id="SSF51905">
    <property type="entry name" value="FAD/NAD(P)-binding domain"/>
    <property type="match status" value="1"/>
</dbReference>
<dbReference type="Gene3D" id="3.50.50.60">
    <property type="entry name" value="FAD/NAD(P)-binding domain"/>
    <property type="match status" value="1"/>
</dbReference>
<dbReference type="STRING" id="47427.A0A2H3DY68"/>
<dbReference type="Proteomes" id="UP000217790">
    <property type="component" value="Unassembled WGS sequence"/>
</dbReference>
<feature type="signal peptide" evidence="2">
    <location>
        <begin position="1"/>
        <end position="16"/>
    </location>
</feature>
<feature type="chain" id="PRO_5013749429" evidence="2">
    <location>
        <begin position="17"/>
        <end position="64"/>
    </location>
</feature>
<dbReference type="GO" id="GO:0050660">
    <property type="term" value="F:flavin adenine dinucleotide binding"/>
    <property type="evidence" value="ECO:0007669"/>
    <property type="project" value="InterPro"/>
</dbReference>
<reference evidence="4" key="1">
    <citation type="journal article" date="2017" name="Nat. Ecol. Evol.">
        <title>Genome expansion and lineage-specific genetic innovations in the forest pathogenic fungi Armillaria.</title>
        <authorList>
            <person name="Sipos G."/>
            <person name="Prasanna A.N."/>
            <person name="Walter M.C."/>
            <person name="O'Connor E."/>
            <person name="Balint B."/>
            <person name="Krizsan K."/>
            <person name="Kiss B."/>
            <person name="Hess J."/>
            <person name="Varga T."/>
            <person name="Slot J."/>
            <person name="Riley R."/>
            <person name="Boka B."/>
            <person name="Rigling D."/>
            <person name="Barry K."/>
            <person name="Lee J."/>
            <person name="Mihaltcheva S."/>
            <person name="LaButti K."/>
            <person name="Lipzen A."/>
            <person name="Waldron R."/>
            <person name="Moloney N.M."/>
            <person name="Sperisen C."/>
            <person name="Kredics L."/>
            <person name="Vagvoelgyi C."/>
            <person name="Patrignani A."/>
            <person name="Fitzpatrick D."/>
            <person name="Nagy I."/>
            <person name="Doyle S."/>
            <person name="Anderson J.B."/>
            <person name="Grigoriev I.V."/>
            <person name="Gueldener U."/>
            <person name="Muensterkoetter M."/>
            <person name="Nagy L.G."/>
        </authorList>
    </citation>
    <scope>NUCLEOTIDE SEQUENCE [LARGE SCALE GENOMIC DNA]</scope>
    <source>
        <strain evidence="4">Ar21-2</strain>
    </source>
</reference>
<dbReference type="PANTHER" id="PTHR11552:SF147">
    <property type="entry name" value="CHOLINE DEHYDROGENASE, MITOCHONDRIAL"/>
    <property type="match status" value="1"/>
</dbReference>
<dbReference type="EMBL" id="KZ293655">
    <property type="protein sequence ID" value="PBK94037.1"/>
    <property type="molecule type" value="Genomic_DNA"/>
</dbReference>
<dbReference type="InterPro" id="IPR012132">
    <property type="entry name" value="GMC_OxRdtase"/>
</dbReference>
<evidence type="ECO:0000256" key="1">
    <source>
        <dbReference type="ARBA" id="ARBA00010790"/>
    </source>
</evidence>
<dbReference type="InterPro" id="IPR036188">
    <property type="entry name" value="FAD/NAD-bd_sf"/>
</dbReference>
<dbReference type="GO" id="GO:0008812">
    <property type="term" value="F:choline dehydrogenase activity"/>
    <property type="evidence" value="ECO:0007669"/>
    <property type="project" value="TreeGrafter"/>
</dbReference>
<organism evidence="3 4">
    <name type="scientific">Armillaria gallica</name>
    <name type="common">Bulbous honey fungus</name>
    <name type="synonym">Armillaria bulbosa</name>
    <dbReference type="NCBI Taxonomy" id="47427"/>
    <lineage>
        <taxon>Eukaryota</taxon>
        <taxon>Fungi</taxon>
        <taxon>Dikarya</taxon>
        <taxon>Basidiomycota</taxon>
        <taxon>Agaricomycotina</taxon>
        <taxon>Agaricomycetes</taxon>
        <taxon>Agaricomycetidae</taxon>
        <taxon>Agaricales</taxon>
        <taxon>Marasmiineae</taxon>
        <taxon>Physalacriaceae</taxon>
        <taxon>Armillaria</taxon>
    </lineage>
</organism>
<dbReference type="PANTHER" id="PTHR11552">
    <property type="entry name" value="GLUCOSE-METHANOL-CHOLINE GMC OXIDOREDUCTASE"/>
    <property type="match status" value="1"/>
</dbReference>
<sequence>LLFVLAFLAFCPFALCAIYESYDSLPKKDFHYIIVGGGTAGNVLANRLTEDLDTSVLVLEAGKS</sequence>
<comment type="similarity">
    <text evidence="1">Belongs to the GMC oxidoreductase family.</text>
</comment>
<keyword evidence="4" id="KW-1185">Reference proteome</keyword>
<accession>A0A2H3DY68</accession>
<dbReference type="GO" id="GO:0019285">
    <property type="term" value="P:glycine betaine biosynthetic process from choline"/>
    <property type="evidence" value="ECO:0007669"/>
    <property type="project" value="TreeGrafter"/>
</dbReference>